<accession>A0ABX1FGV8</accession>
<gene>
    <name evidence="3" type="ORF">FXN61_15480</name>
</gene>
<feature type="compositionally biased region" description="Polar residues" evidence="1">
    <location>
        <begin position="7"/>
        <end position="16"/>
    </location>
</feature>
<feature type="region of interest" description="Disordered" evidence="1">
    <location>
        <begin position="99"/>
        <end position="147"/>
    </location>
</feature>
<dbReference type="Proteomes" id="UP001515943">
    <property type="component" value="Unassembled WGS sequence"/>
</dbReference>
<comment type="caution">
    <text evidence="3">The sequence shown here is derived from an EMBL/GenBank/DDBJ whole genome shotgun (WGS) entry which is preliminary data.</text>
</comment>
<dbReference type="EMBL" id="VSRL01000047">
    <property type="protein sequence ID" value="NKE58150.1"/>
    <property type="molecule type" value="Genomic_DNA"/>
</dbReference>
<evidence type="ECO:0000313" key="4">
    <source>
        <dbReference type="Proteomes" id="UP001515943"/>
    </source>
</evidence>
<sequence length="290" mass="30637">MDDAENTGVTRENASLSRVPLWGPAPGPDTPAPPSSPAARMYEAPPEQPSGDAPTQFTGGSVTPKVARRPMEGKAIVAAAVVSFVVVAAVVVVSYVRGESRSTAEPDVAGAPVPATSNRYDHLTTTATPPMRYTTTRPSTSVSSSPFTPVGYRKVTGPNGVFVSIPQTWTVAAGSQPTNHQADDPATPGSVVRYGASTSEARPLYEAVAANESGVKTGYQRIKLATVSSSAEVVEWEFLYTAEGVQRHAFARYWRRAGLDYIVYGASNATDWTQMQQVVYILVSSAGPTV</sequence>
<evidence type="ECO:0000256" key="1">
    <source>
        <dbReference type="SAM" id="MobiDB-lite"/>
    </source>
</evidence>
<evidence type="ECO:0000256" key="2">
    <source>
        <dbReference type="SAM" id="Phobius"/>
    </source>
</evidence>
<keyword evidence="2" id="KW-0472">Membrane</keyword>
<organism evidence="3 4">
    <name type="scientific">Lentzea indica</name>
    <dbReference type="NCBI Taxonomy" id="2604800"/>
    <lineage>
        <taxon>Bacteria</taxon>
        <taxon>Bacillati</taxon>
        <taxon>Actinomycetota</taxon>
        <taxon>Actinomycetes</taxon>
        <taxon>Pseudonocardiales</taxon>
        <taxon>Pseudonocardiaceae</taxon>
        <taxon>Lentzea</taxon>
    </lineage>
</organism>
<name>A0ABX1FGV8_9PSEU</name>
<feature type="transmembrane region" description="Helical" evidence="2">
    <location>
        <begin position="75"/>
        <end position="96"/>
    </location>
</feature>
<feature type="compositionally biased region" description="Low complexity" evidence="1">
    <location>
        <begin position="124"/>
        <end position="147"/>
    </location>
</feature>
<keyword evidence="2" id="KW-1133">Transmembrane helix</keyword>
<protein>
    <recommendedName>
        <fullName evidence="5">Serine/threonine protein kinase</fullName>
    </recommendedName>
</protein>
<evidence type="ECO:0000313" key="3">
    <source>
        <dbReference type="EMBL" id="NKE58150.1"/>
    </source>
</evidence>
<keyword evidence="2" id="KW-0812">Transmembrane</keyword>
<evidence type="ECO:0008006" key="5">
    <source>
        <dbReference type="Google" id="ProtNLM"/>
    </source>
</evidence>
<dbReference type="RefSeq" id="WP_167974596.1">
    <property type="nucleotide sequence ID" value="NZ_VSRL01000047.1"/>
</dbReference>
<feature type="region of interest" description="Disordered" evidence="1">
    <location>
        <begin position="1"/>
        <end position="65"/>
    </location>
</feature>
<feature type="compositionally biased region" description="Pro residues" evidence="1">
    <location>
        <begin position="23"/>
        <end position="36"/>
    </location>
</feature>
<keyword evidence="4" id="KW-1185">Reference proteome</keyword>
<reference evidence="3 4" key="1">
    <citation type="submission" date="2019-08" db="EMBL/GenBank/DDBJ databases">
        <title>Lentzea from Indian Himalayas.</title>
        <authorList>
            <person name="Mandal S."/>
            <person name="Mallick Gupta A."/>
            <person name="Maiti P.K."/>
            <person name="Sarkar J."/>
            <person name="Mandal S."/>
        </authorList>
    </citation>
    <scope>NUCLEOTIDE SEQUENCE [LARGE SCALE GENOMIC DNA]</scope>
    <source>
        <strain evidence="3 4">PSKA42</strain>
    </source>
</reference>
<proteinExistence type="predicted"/>